<feature type="transmembrane region" description="Helical" evidence="1">
    <location>
        <begin position="93"/>
        <end position="113"/>
    </location>
</feature>
<feature type="domain" description="Glycosyltransferase RgtA/B/C/D-like" evidence="2">
    <location>
        <begin position="80"/>
        <end position="225"/>
    </location>
</feature>
<keyword evidence="1" id="KW-0812">Transmembrane</keyword>
<accession>A0A1F7IMI1</accession>
<dbReference type="AlphaFoldDB" id="A0A1F7IMI1"/>
<evidence type="ECO:0000256" key="1">
    <source>
        <dbReference type="SAM" id="Phobius"/>
    </source>
</evidence>
<dbReference type="EMBL" id="MGAI01000026">
    <property type="protein sequence ID" value="OGK44576.1"/>
    <property type="molecule type" value="Genomic_DNA"/>
</dbReference>
<protein>
    <recommendedName>
        <fullName evidence="2">Glycosyltransferase RgtA/B/C/D-like domain-containing protein</fullName>
    </recommendedName>
</protein>
<feature type="transmembrane region" description="Helical" evidence="1">
    <location>
        <begin position="68"/>
        <end position="86"/>
    </location>
</feature>
<feature type="transmembrane region" description="Helical" evidence="1">
    <location>
        <begin position="349"/>
        <end position="368"/>
    </location>
</feature>
<feature type="transmembrane region" description="Helical" evidence="1">
    <location>
        <begin position="278"/>
        <end position="300"/>
    </location>
</feature>
<organism evidence="3 4">
    <name type="scientific">Candidatus Roizmanbacteria bacterium RIFCSPLOWO2_01_FULL_37_16</name>
    <dbReference type="NCBI Taxonomy" id="1802058"/>
    <lineage>
        <taxon>Bacteria</taxon>
        <taxon>Candidatus Roizmaniibacteriota</taxon>
    </lineage>
</organism>
<feature type="transmembrane region" description="Helical" evidence="1">
    <location>
        <begin position="215"/>
        <end position="232"/>
    </location>
</feature>
<evidence type="ECO:0000313" key="4">
    <source>
        <dbReference type="Proteomes" id="UP000178040"/>
    </source>
</evidence>
<proteinExistence type="predicted"/>
<reference evidence="3 4" key="1">
    <citation type="journal article" date="2016" name="Nat. Commun.">
        <title>Thousands of microbial genomes shed light on interconnected biogeochemical processes in an aquifer system.</title>
        <authorList>
            <person name="Anantharaman K."/>
            <person name="Brown C.T."/>
            <person name="Hug L.A."/>
            <person name="Sharon I."/>
            <person name="Castelle C.J."/>
            <person name="Probst A.J."/>
            <person name="Thomas B.C."/>
            <person name="Singh A."/>
            <person name="Wilkins M.J."/>
            <person name="Karaoz U."/>
            <person name="Brodie E.L."/>
            <person name="Williams K.H."/>
            <person name="Hubbard S.S."/>
            <person name="Banfield J.F."/>
        </authorList>
    </citation>
    <scope>NUCLEOTIDE SEQUENCE [LARGE SCALE GENOMIC DNA]</scope>
</reference>
<feature type="transmembrane region" description="Helical" evidence="1">
    <location>
        <begin position="144"/>
        <end position="163"/>
    </location>
</feature>
<comment type="caution">
    <text evidence="3">The sequence shown here is derived from an EMBL/GenBank/DDBJ whole genome shotgun (WGS) entry which is preliminary data.</text>
</comment>
<evidence type="ECO:0000313" key="3">
    <source>
        <dbReference type="EMBL" id="OGK44576.1"/>
    </source>
</evidence>
<dbReference type="Proteomes" id="UP000178040">
    <property type="component" value="Unassembled WGS sequence"/>
</dbReference>
<keyword evidence="1" id="KW-1133">Transmembrane helix</keyword>
<dbReference type="Pfam" id="PF13231">
    <property type="entry name" value="PMT_2"/>
    <property type="match status" value="1"/>
</dbReference>
<name>A0A1F7IMI1_9BACT</name>
<feature type="transmembrane region" description="Helical" evidence="1">
    <location>
        <begin position="397"/>
        <end position="419"/>
    </location>
</feature>
<gene>
    <name evidence="3" type="ORF">A3B40_05325</name>
</gene>
<feature type="transmembrane region" description="Helical" evidence="1">
    <location>
        <begin position="175"/>
        <end position="203"/>
    </location>
</feature>
<keyword evidence="1" id="KW-0472">Membrane</keyword>
<sequence>MKRHIPATAFFIVLLIFIFSSYKDYGIAWDEKVYIETGRHYLIKIFDLFGISHNLKETKPFLHGGVHIKTHGVFFDIVVILTSLFFKNFNLELYHLIKALYSSFIFLFLYLIVAKLLNQRLALMSLIFLLLFPRFTSDIFFNSIDIPTTLFFTIALYYFFYFIDSKQNFLKQIFFGLLMALIINQRAIFWYFMILNLLFLFVLRPEKNKKNLKQLLTQSFVILASTIFFMHLTHPYLFAHPVVGIYDIIREASKGFPFGAAVLFEGKWYQAGYNPLPWYYLPKSILITSPLITLILFFLGSLKIVKNLLRPQQSSNKQYELLYLLSIFSVPFLLVFFLRPILYDSWRQFLFLTIPMIIIAMSGLDFIIKNSNFKAQMSNQIQSPNVKKEYKKSLGFWILKLIWNLKFVICILIIINLFLVAKQMILLHPYEYLYYNSLVGSLRGASGKYETDYWGLGYKEAVLWFNQNLNDPKKQYKIFVEGDPLSSYYYFKPNMRLTADLPSADYLFTFTRWNFHIRHPGKTIYTVEKEGVPLIFIKKVVN</sequence>
<dbReference type="InterPro" id="IPR038731">
    <property type="entry name" value="RgtA/B/C-like"/>
</dbReference>
<feature type="transmembrane region" description="Helical" evidence="1">
    <location>
        <begin position="321"/>
        <end position="343"/>
    </location>
</feature>
<evidence type="ECO:0000259" key="2">
    <source>
        <dbReference type="Pfam" id="PF13231"/>
    </source>
</evidence>